<keyword evidence="3" id="KW-1185">Reference proteome</keyword>
<evidence type="ECO:0000313" key="3">
    <source>
        <dbReference type="Proteomes" id="UP001392437"/>
    </source>
</evidence>
<comment type="caution">
    <text evidence="1">The sequence shown here is derived from an EMBL/GenBank/DDBJ whole genome shotgun (WGS) entry which is preliminary data.</text>
</comment>
<gene>
    <name evidence="2" type="ORF">PG999_005460</name>
    <name evidence="1" type="ORF">PG999_009912</name>
</gene>
<dbReference type="EMBL" id="JAQQWP010000008">
    <property type="protein sequence ID" value="KAK8106553.1"/>
    <property type="molecule type" value="Genomic_DNA"/>
</dbReference>
<dbReference type="Proteomes" id="UP001392437">
    <property type="component" value="Unassembled WGS sequence"/>
</dbReference>
<proteinExistence type="predicted"/>
<organism evidence="1 3">
    <name type="scientific">Apiospora kogelbergensis</name>
    <dbReference type="NCBI Taxonomy" id="1337665"/>
    <lineage>
        <taxon>Eukaryota</taxon>
        <taxon>Fungi</taxon>
        <taxon>Dikarya</taxon>
        <taxon>Ascomycota</taxon>
        <taxon>Pezizomycotina</taxon>
        <taxon>Sordariomycetes</taxon>
        <taxon>Xylariomycetidae</taxon>
        <taxon>Amphisphaeriales</taxon>
        <taxon>Apiosporaceae</taxon>
        <taxon>Apiospora</taxon>
    </lineage>
</organism>
<evidence type="ECO:0000313" key="2">
    <source>
        <dbReference type="EMBL" id="KAK8121340.1"/>
    </source>
</evidence>
<sequence>MYDDDPNTTTTVKLRLLYRQRAEENQSFHELLEMLYSRSEDEALVILQRVRAGSNVQSTLQHVKAGYVLAHPCMTGTDDVRSDDILFTSRSNTREETMLIVNHRVGRPPRSLPVPPTLRGDSIHPWL</sequence>
<reference evidence="1 3" key="1">
    <citation type="submission" date="2023-01" db="EMBL/GenBank/DDBJ databases">
        <title>Analysis of 21 Apiospora genomes using comparative genomics revels a genus with tremendous synthesis potential of carbohydrate active enzymes and secondary metabolites.</title>
        <authorList>
            <person name="Sorensen T."/>
        </authorList>
    </citation>
    <scope>NUCLEOTIDE SEQUENCE [LARGE SCALE GENOMIC DNA]</scope>
    <source>
        <strain evidence="1 3">CBS 117206</strain>
    </source>
</reference>
<dbReference type="AlphaFoldDB" id="A0AAW0QTV4"/>
<name>A0AAW0QTV4_9PEZI</name>
<accession>A0AAW0QTV4</accession>
<evidence type="ECO:0000313" key="1">
    <source>
        <dbReference type="EMBL" id="KAK8106553.1"/>
    </source>
</evidence>
<protein>
    <submittedName>
        <fullName evidence="1">Uncharacterized protein</fullName>
    </submittedName>
</protein>
<dbReference type="EMBL" id="JAQQWP010000004">
    <property type="protein sequence ID" value="KAK8121340.1"/>
    <property type="molecule type" value="Genomic_DNA"/>
</dbReference>